<dbReference type="InterPro" id="IPR050712">
    <property type="entry name" value="NAD(P)H-dep_reductase"/>
</dbReference>
<gene>
    <name evidence="5" type="ORF">CEUR00632_LOCUS20941</name>
</gene>
<dbReference type="Gene3D" id="3.40.50.360">
    <property type="match status" value="1"/>
</dbReference>
<dbReference type="Pfam" id="PF03358">
    <property type="entry name" value="FMN_red"/>
    <property type="match status" value="1"/>
</dbReference>
<dbReference type="PANTHER" id="PTHR30543:SF21">
    <property type="entry name" value="NAD(P)H-DEPENDENT FMN REDUCTASE LOT6"/>
    <property type="match status" value="1"/>
</dbReference>
<accession>A0A7R9Z7Z9</accession>
<dbReference type="EC" id="1.6.5.2" evidence="1"/>
<sequence length="193" mass="20536">MSKAIKIVGLSGSIRAASVNTGLLIAASKRLPPNVTMEIADMSKLPIYNDDLWEGKSDDSALPEPVRKMRAQIAAADCILFANPEYNFSVSSVLKTGIDWASKNPNCFAGKPAAIMGAGGGNRTALSAMHLRGIGVFLDLHFLNKPAVAINRFAPPHNAAFDAVTGELVDEDLAATIEELVKELVTMARKMQG</sequence>
<protein>
    <recommendedName>
        <fullName evidence="1">NAD(P)H dehydrogenase (quinone)</fullName>
        <ecNumber evidence="1">1.6.5.2</ecNumber>
    </recommendedName>
</protein>
<dbReference type="PANTHER" id="PTHR30543">
    <property type="entry name" value="CHROMATE REDUCTASE"/>
    <property type="match status" value="1"/>
</dbReference>
<dbReference type="InterPro" id="IPR005025">
    <property type="entry name" value="FMN_Rdtase-like_dom"/>
</dbReference>
<evidence type="ECO:0000256" key="2">
    <source>
        <dbReference type="ARBA" id="ARBA00047678"/>
    </source>
</evidence>
<comment type="catalytic activity">
    <reaction evidence="2">
        <text>a quinone + NADH + H(+) = a quinol + NAD(+)</text>
        <dbReference type="Rhea" id="RHEA:46160"/>
        <dbReference type="ChEBI" id="CHEBI:15378"/>
        <dbReference type="ChEBI" id="CHEBI:24646"/>
        <dbReference type="ChEBI" id="CHEBI:57540"/>
        <dbReference type="ChEBI" id="CHEBI:57945"/>
        <dbReference type="ChEBI" id="CHEBI:132124"/>
        <dbReference type="EC" id="1.6.5.2"/>
    </reaction>
</comment>
<evidence type="ECO:0000256" key="3">
    <source>
        <dbReference type="ARBA" id="ARBA00048983"/>
    </source>
</evidence>
<dbReference type="SUPFAM" id="SSF52218">
    <property type="entry name" value="Flavoproteins"/>
    <property type="match status" value="1"/>
</dbReference>
<proteinExistence type="predicted"/>
<organism evidence="5">
    <name type="scientific">Chlamydomonas euryale</name>
    <dbReference type="NCBI Taxonomy" id="1486919"/>
    <lineage>
        <taxon>Eukaryota</taxon>
        <taxon>Viridiplantae</taxon>
        <taxon>Chlorophyta</taxon>
        <taxon>core chlorophytes</taxon>
        <taxon>Chlorophyceae</taxon>
        <taxon>CS clade</taxon>
        <taxon>Chlamydomonadales</taxon>
        <taxon>Chlamydomonadaceae</taxon>
        <taxon>Chlamydomonas</taxon>
    </lineage>
</organism>
<dbReference type="InterPro" id="IPR029039">
    <property type="entry name" value="Flavoprotein-like_sf"/>
</dbReference>
<dbReference type="GO" id="GO:0010181">
    <property type="term" value="F:FMN binding"/>
    <property type="evidence" value="ECO:0007669"/>
    <property type="project" value="TreeGrafter"/>
</dbReference>
<reference evidence="5" key="1">
    <citation type="submission" date="2021-01" db="EMBL/GenBank/DDBJ databases">
        <authorList>
            <person name="Corre E."/>
            <person name="Pelletier E."/>
            <person name="Niang G."/>
            <person name="Scheremetjew M."/>
            <person name="Finn R."/>
            <person name="Kale V."/>
            <person name="Holt S."/>
            <person name="Cochrane G."/>
            <person name="Meng A."/>
            <person name="Brown T."/>
            <person name="Cohen L."/>
        </authorList>
    </citation>
    <scope>NUCLEOTIDE SEQUENCE</scope>
    <source>
        <strain evidence="5">CCMP219</strain>
    </source>
</reference>
<evidence type="ECO:0000259" key="4">
    <source>
        <dbReference type="Pfam" id="PF03358"/>
    </source>
</evidence>
<name>A0A7R9Z7Z9_9CHLO</name>
<evidence type="ECO:0000313" key="5">
    <source>
        <dbReference type="EMBL" id="CAD8310937.1"/>
    </source>
</evidence>
<dbReference type="GO" id="GO:0003955">
    <property type="term" value="F:NAD(P)H dehydrogenase (quinone) activity"/>
    <property type="evidence" value="ECO:0007669"/>
    <property type="project" value="UniProtKB-EC"/>
</dbReference>
<dbReference type="EMBL" id="HBEC01044908">
    <property type="protein sequence ID" value="CAD8310937.1"/>
    <property type="molecule type" value="Transcribed_RNA"/>
</dbReference>
<evidence type="ECO:0000256" key="1">
    <source>
        <dbReference type="ARBA" id="ARBA00012648"/>
    </source>
</evidence>
<dbReference type="AlphaFoldDB" id="A0A7R9Z7Z9"/>
<dbReference type="GO" id="GO:0005829">
    <property type="term" value="C:cytosol"/>
    <property type="evidence" value="ECO:0007669"/>
    <property type="project" value="TreeGrafter"/>
</dbReference>
<feature type="domain" description="NADPH-dependent FMN reductase-like" evidence="4">
    <location>
        <begin position="5"/>
        <end position="153"/>
    </location>
</feature>
<comment type="catalytic activity">
    <reaction evidence="3">
        <text>a quinone + NADPH + H(+) = a quinol + NADP(+)</text>
        <dbReference type="Rhea" id="RHEA:46164"/>
        <dbReference type="ChEBI" id="CHEBI:15378"/>
        <dbReference type="ChEBI" id="CHEBI:24646"/>
        <dbReference type="ChEBI" id="CHEBI:57783"/>
        <dbReference type="ChEBI" id="CHEBI:58349"/>
        <dbReference type="ChEBI" id="CHEBI:132124"/>
        <dbReference type="EC" id="1.6.5.2"/>
    </reaction>
</comment>